<dbReference type="InterPro" id="IPR029044">
    <property type="entry name" value="Nucleotide-diphossugar_trans"/>
</dbReference>
<proteinExistence type="predicted"/>
<protein>
    <recommendedName>
        <fullName evidence="1">MobA-like NTP transferase domain-containing protein</fullName>
    </recommendedName>
</protein>
<name>A0A265N724_9BACI</name>
<evidence type="ECO:0000313" key="3">
    <source>
        <dbReference type="Proteomes" id="UP000216498"/>
    </source>
</evidence>
<organism evidence="2 3">
    <name type="scientific">Virgibacillus indicus</name>
    <dbReference type="NCBI Taxonomy" id="2024554"/>
    <lineage>
        <taxon>Bacteria</taxon>
        <taxon>Bacillati</taxon>
        <taxon>Bacillota</taxon>
        <taxon>Bacilli</taxon>
        <taxon>Bacillales</taxon>
        <taxon>Bacillaceae</taxon>
        <taxon>Virgibacillus</taxon>
    </lineage>
</organism>
<dbReference type="AlphaFoldDB" id="A0A265N724"/>
<feature type="domain" description="MobA-like NTP transferase" evidence="1">
    <location>
        <begin position="8"/>
        <end position="167"/>
    </location>
</feature>
<keyword evidence="3" id="KW-1185">Reference proteome</keyword>
<dbReference type="Pfam" id="PF12804">
    <property type="entry name" value="NTP_transf_3"/>
    <property type="match status" value="1"/>
</dbReference>
<dbReference type="PANTHER" id="PTHR43777">
    <property type="entry name" value="MOLYBDENUM COFACTOR CYTIDYLYLTRANSFERASE"/>
    <property type="match status" value="1"/>
</dbReference>
<gene>
    <name evidence="2" type="ORF">CIL03_14025</name>
</gene>
<evidence type="ECO:0000259" key="1">
    <source>
        <dbReference type="Pfam" id="PF12804"/>
    </source>
</evidence>
<dbReference type="CDD" id="cd04182">
    <property type="entry name" value="GT_2_like_f"/>
    <property type="match status" value="1"/>
</dbReference>
<dbReference type="RefSeq" id="WP_094886508.1">
    <property type="nucleotide sequence ID" value="NZ_NPMS01000007.1"/>
</dbReference>
<reference evidence="2 3" key="1">
    <citation type="submission" date="2017-08" db="EMBL/GenBank/DDBJ databases">
        <title>Virgibacillus indicus sp. nov. and Virgibacillus profoundi sp. nov, two moderately halophilic bacteria isolated from marine sediment by using the Microfluidic Streak Plate.</title>
        <authorList>
            <person name="Xu B."/>
            <person name="Hu B."/>
            <person name="Wang J."/>
            <person name="Zhu Y."/>
            <person name="Huang L."/>
            <person name="Du W."/>
            <person name="Huang Y."/>
        </authorList>
    </citation>
    <scope>NUCLEOTIDE SEQUENCE [LARGE SCALE GENOMIC DNA]</scope>
    <source>
        <strain evidence="2 3">IO3-P2-C2</strain>
    </source>
</reference>
<dbReference type="OrthoDB" id="285216at2"/>
<dbReference type="PANTHER" id="PTHR43777:SF1">
    <property type="entry name" value="MOLYBDENUM COFACTOR CYTIDYLYLTRANSFERASE"/>
    <property type="match status" value="1"/>
</dbReference>
<dbReference type="GO" id="GO:0016779">
    <property type="term" value="F:nucleotidyltransferase activity"/>
    <property type="evidence" value="ECO:0007669"/>
    <property type="project" value="UniProtKB-ARBA"/>
</dbReference>
<evidence type="ECO:0000313" key="2">
    <source>
        <dbReference type="EMBL" id="OZU87820.1"/>
    </source>
</evidence>
<dbReference type="EMBL" id="NPMS01000007">
    <property type="protein sequence ID" value="OZU87820.1"/>
    <property type="molecule type" value="Genomic_DNA"/>
</dbReference>
<dbReference type="InterPro" id="IPR025877">
    <property type="entry name" value="MobA-like_NTP_Trfase"/>
</dbReference>
<accession>A0A265N724</accession>
<sequence length="199" mass="22234">MIYNGISVIVLAAGFSSRMGRLKALLPWQGIPLIQYQIEQMQKAEINEIIVVLGYQAKRIYEVIEHYNVKTVFNEHYEQGKSSSIRKGAASVNDDAEAIFVSAVDQPVSSSTLKDMTNCLKLTETRGVIPVYKGKRGHPVLFHGSLKKDLSDVKEKTMGLRNILGKNDGQITYLTVDDPSILLNFNKPDDYNNRMQGGL</sequence>
<comment type="caution">
    <text evidence="2">The sequence shown here is derived from an EMBL/GenBank/DDBJ whole genome shotgun (WGS) entry which is preliminary data.</text>
</comment>
<dbReference type="SUPFAM" id="SSF53448">
    <property type="entry name" value="Nucleotide-diphospho-sugar transferases"/>
    <property type="match status" value="1"/>
</dbReference>
<dbReference type="Gene3D" id="3.90.550.10">
    <property type="entry name" value="Spore Coat Polysaccharide Biosynthesis Protein SpsA, Chain A"/>
    <property type="match status" value="1"/>
</dbReference>
<dbReference type="Proteomes" id="UP000216498">
    <property type="component" value="Unassembled WGS sequence"/>
</dbReference>